<protein>
    <submittedName>
        <fullName evidence="2">Uncharacterized protein</fullName>
    </submittedName>
</protein>
<feature type="region of interest" description="Disordered" evidence="1">
    <location>
        <begin position="179"/>
        <end position="202"/>
    </location>
</feature>
<dbReference type="EMBL" id="JAPMUA010000014">
    <property type="protein sequence ID" value="MDG3587697.1"/>
    <property type="molecule type" value="Genomic_DNA"/>
</dbReference>
<keyword evidence="3" id="KW-1185">Reference proteome</keyword>
<comment type="caution">
    <text evidence="2">The sequence shown here is derived from an EMBL/GenBank/DDBJ whole genome shotgun (WGS) entry which is preliminary data.</text>
</comment>
<name>A0ABT6FWR8_9FLAO</name>
<dbReference type="Proteomes" id="UP001153642">
    <property type="component" value="Unassembled WGS sequence"/>
</dbReference>
<accession>A0ABT6FWR8</accession>
<sequence length="202" mass="23339">MILFNCQNAEKKSIRIVEKDFGLLGKENDSIAVELNLSEFNDWKKILERTEQIVCNDSLPKITLKNDSVIKKVYLRNPCWEGLACILIKQKNVIEIHNDTINKADENFYPLDSLPQILKRDLENNGKNPKLSDNPENLLIYISYDKNGIEKLPNTLNKLTTSFEQVTDRKDLKIWLNEKIDIPPPPPPPKEIEGIELIEDEK</sequence>
<evidence type="ECO:0000313" key="3">
    <source>
        <dbReference type="Proteomes" id="UP001153642"/>
    </source>
</evidence>
<gene>
    <name evidence="2" type="ORF">OSR52_17725</name>
</gene>
<evidence type="ECO:0000313" key="2">
    <source>
        <dbReference type="EMBL" id="MDG3587697.1"/>
    </source>
</evidence>
<organism evidence="2 3">
    <name type="scientific">Galbibacter pacificus</name>
    <dbReference type="NCBI Taxonomy" id="2996052"/>
    <lineage>
        <taxon>Bacteria</taxon>
        <taxon>Pseudomonadati</taxon>
        <taxon>Bacteroidota</taxon>
        <taxon>Flavobacteriia</taxon>
        <taxon>Flavobacteriales</taxon>
        <taxon>Flavobacteriaceae</taxon>
        <taxon>Galbibacter</taxon>
    </lineage>
</organism>
<evidence type="ECO:0000256" key="1">
    <source>
        <dbReference type="SAM" id="MobiDB-lite"/>
    </source>
</evidence>
<proteinExistence type="predicted"/>
<reference evidence="2" key="1">
    <citation type="submission" date="2022-11" db="EMBL/GenBank/DDBJ databases">
        <title>High-quality draft genome sequence of Galbibacter sp. strain CMA-7.</title>
        <authorList>
            <person name="Wei L."/>
            <person name="Dong C."/>
            <person name="Shao Z."/>
        </authorList>
    </citation>
    <scope>NUCLEOTIDE SEQUENCE</scope>
    <source>
        <strain evidence="2">CMA-7</strain>
    </source>
</reference>
<dbReference type="RefSeq" id="WP_277901426.1">
    <property type="nucleotide sequence ID" value="NZ_JAPMUA010000014.1"/>
</dbReference>